<evidence type="ECO:0008006" key="3">
    <source>
        <dbReference type="Google" id="ProtNLM"/>
    </source>
</evidence>
<dbReference type="EMBL" id="PFUT01000016">
    <property type="protein sequence ID" value="PJB09293.1"/>
    <property type="molecule type" value="Genomic_DNA"/>
</dbReference>
<evidence type="ECO:0000313" key="2">
    <source>
        <dbReference type="Proteomes" id="UP000229156"/>
    </source>
</evidence>
<protein>
    <recommendedName>
        <fullName evidence="3">Nucleotidyl transferase AbiEii/AbiGii toxin family protein</fullName>
    </recommendedName>
</protein>
<dbReference type="InterPro" id="IPR014942">
    <property type="entry name" value="AbiEii"/>
</dbReference>
<sequence>MHQEAITSEAKKVFEKLKNFSKFYLVGGTGLALQLGHRLSVDFDFFWEKEIPKNLLPKLRTVYKDSEIEVILNHSEQLTVTIDGISVSFVKYTFPVISKFLDYQGIKILPAPEIAAMKAYALGQRATFKDYVDLYFVLKEKVANLKEIISLCEKKYREEFDARLFLEQLVYSEDIEEIEIQFLKEKVDRLKIENFFKKEIKKIKI</sequence>
<accession>A0A2M7ZVB9</accession>
<gene>
    <name evidence="1" type="ORF">CO121_00775</name>
</gene>
<comment type="caution">
    <text evidence="1">The sequence shown here is derived from an EMBL/GenBank/DDBJ whole genome shotgun (WGS) entry which is preliminary data.</text>
</comment>
<name>A0A2M7ZVB9_9BACT</name>
<organism evidence="1 2">
    <name type="scientific">bacterium (Candidatus Gribaldobacteria) CG_4_9_14_3_um_filter_36_15</name>
    <dbReference type="NCBI Taxonomy" id="2014269"/>
    <lineage>
        <taxon>Bacteria</taxon>
        <taxon>Candidatus Gribaldobacteria</taxon>
    </lineage>
</organism>
<dbReference type="Proteomes" id="UP000229156">
    <property type="component" value="Unassembled WGS sequence"/>
</dbReference>
<dbReference type="Pfam" id="PF08843">
    <property type="entry name" value="AbiEii"/>
    <property type="match status" value="1"/>
</dbReference>
<evidence type="ECO:0000313" key="1">
    <source>
        <dbReference type="EMBL" id="PJB09293.1"/>
    </source>
</evidence>
<dbReference type="AlphaFoldDB" id="A0A2M7ZVB9"/>
<proteinExistence type="predicted"/>
<reference evidence="2" key="1">
    <citation type="submission" date="2017-09" db="EMBL/GenBank/DDBJ databases">
        <title>Depth-based differentiation of microbial function through sediment-hosted aquifers and enrichment of novel symbionts in the deep terrestrial subsurface.</title>
        <authorList>
            <person name="Probst A.J."/>
            <person name="Ladd B."/>
            <person name="Jarett J.K."/>
            <person name="Geller-Mcgrath D.E."/>
            <person name="Sieber C.M.K."/>
            <person name="Emerson J.B."/>
            <person name="Anantharaman K."/>
            <person name="Thomas B.C."/>
            <person name="Malmstrom R."/>
            <person name="Stieglmeier M."/>
            <person name="Klingl A."/>
            <person name="Woyke T."/>
            <person name="Ryan C.M."/>
            <person name="Banfield J.F."/>
        </authorList>
    </citation>
    <scope>NUCLEOTIDE SEQUENCE [LARGE SCALE GENOMIC DNA]</scope>
</reference>